<dbReference type="RefSeq" id="WP_285883475.1">
    <property type="nucleotide sequence ID" value="NZ_JARFYN010000059.1"/>
</dbReference>
<protein>
    <recommendedName>
        <fullName evidence="4">sn-glycerol-3-phosphate-binding periplasmic protein UgpB</fullName>
    </recommendedName>
</protein>
<accession>A0ABT7KP66</accession>
<keyword evidence="7" id="KW-0574">Periplasm</keyword>
<dbReference type="Pfam" id="PF13416">
    <property type="entry name" value="SBP_bac_8"/>
    <property type="match status" value="1"/>
</dbReference>
<comment type="similarity">
    <text evidence="2">Belongs to the bacterial solute-binding protein 1 family.</text>
</comment>
<dbReference type="CDD" id="cd14748">
    <property type="entry name" value="PBP2_UgpB"/>
    <property type="match status" value="1"/>
</dbReference>
<evidence type="ECO:0000256" key="8">
    <source>
        <dbReference type="ARBA" id="ARBA00034473"/>
    </source>
</evidence>
<dbReference type="Gene3D" id="3.40.190.10">
    <property type="entry name" value="Periplasmic binding protein-like II"/>
    <property type="match status" value="1"/>
</dbReference>
<evidence type="ECO:0000256" key="6">
    <source>
        <dbReference type="ARBA" id="ARBA00022729"/>
    </source>
</evidence>
<feature type="signal peptide" evidence="9">
    <location>
        <begin position="1"/>
        <end position="22"/>
    </location>
</feature>
<name>A0ABT7KP66_9HYPH</name>
<comment type="subcellular location">
    <subcellularLocation>
        <location evidence="1">Periplasm</location>
    </subcellularLocation>
</comment>
<evidence type="ECO:0000313" key="10">
    <source>
        <dbReference type="EMBL" id="MDL2409805.1"/>
    </source>
</evidence>
<organism evidence="10 11">
    <name type="scientific">Rhizobium calliandrae</name>
    <dbReference type="NCBI Taxonomy" id="1312182"/>
    <lineage>
        <taxon>Bacteria</taxon>
        <taxon>Pseudomonadati</taxon>
        <taxon>Pseudomonadota</taxon>
        <taxon>Alphaproteobacteria</taxon>
        <taxon>Hyphomicrobiales</taxon>
        <taxon>Rhizobiaceae</taxon>
        <taxon>Rhizobium/Agrobacterium group</taxon>
        <taxon>Rhizobium</taxon>
    </lineage>
</organism>
<evidence type="ECO:0000256" key="5">
    <source>
        <dbReference type="ARBA" id="ARBA00022448"/>
    </source>
</evidence>
<evidence type="ECO:0000256" key="1">
    <source>
        <dbReference type="ARBA" id="ARBA00004418"/>
    </source>
</evidence>
<sequence length="407" mass="44223">MLFRSLRLVMPLLALAASSAQAETLNVLYVKGSFPEEIVEPFKKAHPDINVILQTPATDYDDLTKRLLQDSIVGETPDVIFQGYNRSLLTVQRGLPVPLESILAGDANWVRENYEAASNDLCRHDGKQYGLPFIISVPIVYYNPDLVKAAGEDPDHFPGTWEGITELAGKITATGNNRIGGYFDHSASGNWTFMALINAQGGQIMSADDRKIEFDGAEGKKALDVIEMFGKAGQVDMPRTQASQGFSAGSIGILVSSSGFLKSLMKQANFQVRTAPFPISENGHMPAGGNCMMLLSKDAEQQKAAWTFMKFMASPQVQAQVFEATGYLPGNRLGAADPLKEAKPDDPRLVSVAASAKAGTWYSFPGDNSLRITETIKSVLQDVATLRLPPAEALPKMRQDVQALLPR</sequence>
<dbReference type="PANTHER" id="PTHR43649">
    <property type="entry name" value="ARABINOSE-BINDING PROTEIN-RELATED"/>
    <property type="match status" value="1"/>
</dbReference>
<dbReference type="InterPro" id="IPR006059">
    <property type="entry name" value="SBP"/>
</dbReference>
<evidence type="ECO:0000256" key="7">
    <source>
        <dbReference type="ARBA" id="ARBA00022764"/>
    </source>
</evidence>
<evidence type="ECO:0000313" key="11">
    <source>
        <dbReference type="Proteomes" id="UP001172630"/>
    </source>
</evidence>
<evidence type="ECO:0000256" key="9">
    <source>
        <dbReference type="SAM" id="SignalP"/>
    </source>
</evidence>
<keyword evidence="6 9" id="KW-0732">Signal</keyword>
<dbReference type="PANTHER" id="PTHR43649:SF31">
    <property type="entry name" value="SN-GLYCEROL-3-PHOSPHATE-BINDING PERIPLASMIC PROTEIN UGPB"/>
    <property type="match status" value="1"/>
</dbReference>
<comment type="function">
    <text evidence="8">Part of the ABC transporter complex UgpBAEC involved in sn-glycerol-3-phosphate (G3P) import. Binds G3P.</text>
</comment>
<feature type="chain" id="PRO_5047334884" description="sn-glycerol-3-phosphate-binding periplasmic protein UgpB" evidence="9">
    <location>
        <begin position="23"/>
        <end position="407"/>
    </location>
</feature>
<gene>
    <name evidence="10" type="ORF">PY650_30135</name>
</gene>
<keyword evidence="5" id="KW-0813">Transport</keyword>
<proteinExistence type="inferred from homology"/>
<dbReference type="Proteomes" id="UP001172630">
    <property type="component" value="Unassembled WGS sequence"/>
</dbReference>
<keyword evidence="11" id="KW-1185">Reference proteome</keyword>
<comment type="subunit">
    <text evidence="3">The complex is composed of two ATP-binding proteins (UgpC), two transmembrane proteins (UgpA and UgpE) and a solute-binding protein (UgpB).</text>
</comment>
<evidence type="ECO:0000256" key="4">
    <source>
        <dbReference type="ARBA" id="ARBA00017470"/>
    </source>
</evidence>
<dbReference type="InterPro" id="IPR050490">
    <property type="entry name" value="Bact_solute-bd_prot1"/>
</dbReference>
<dbReference type="SUPFAM" id="SSF53850">
    <property type="entry name" value="Periplasmic binding protein-like II"/>
    <property type="match status" value="1"/>
</dbReference>
<reference evidence="10" key="1">
    <citation type="submission" date="2023-06" db="EMBL/GenBank/DDBJ databases">
        <title>Phylogenetic Diversity of Rhizobium strains.</title>
        <authorList>
            <person name="Moura F.T."/>
            <person name="Helene L.C.F."/>
            <person name="Hungria M."/>
        </authorList>
    </citation>
    <scope>NUCLEOTIDE SEQUENCE</scope>
    <source>
        <strain evidence="10">CCGE524</strain>
    </source>
</reference>
<comment type="caution">
    <text evidence="10">The sequence shown here is derived from an EMBL/GenBank/DDBJ whole genome shotgun (WGS) entry which is preliminary data.</text>
</comment>
<evidence type="ECO:0000256" key="3">
    <source>
        <dbReference type="ARBA" id="ARBA00011557"/>
    </source>
</evidence>
<evidence type="ECO:0000256" key="2">
    <source>
        <dbReference type="ARBA" id="ARBA00008520"/>
    </source>
</evidence>
<dbReference type="EMBL" id="JARFYN010000059">
    <property type="protein sequence ID" value="MDL2409805.1"/>
    <property type="molecule type" value="Genomic_DNA"/>
</dbReference>